<feature type="transmembrane region" description="Helical" evidence="12">
    <location>
        <begin position="158"/>
        <end position="176"/>
    </location>
</feature>
<comment type="similarity">
    <text evidence="2 11">Belongs to the sodium:solute symporter (SSF) (TC 2.A.21) family.</text>
</comment>
<comment type="subcellular location">
    <subcellularLocation>
        <location evidence="1">Cell membrane</location>
        <topology evidence="1">Multi-pass membrane protein</topology>
    </subcellularLocation>
</comment>
<dbReference type="InterPro" id="IPR038377">
    <property type="entry name" value="Na/Glc_symporter_sf"/>
</dbReference>
<dbReference type="PROSITE" id="PS50283">
    <property type="entry name" value="NA_SOLUT_SYMP_3"/>
    <property type="match status" value="1"/>
</dbReference>
<organism evidence="13 14">
    <name type="scientific">Saccoglossus kowalevskii</name>
    <name type="common">Acorn worm</name>
    <dbReference type="NCBI Taxonomy" id="10224"/>
    <lineage>
        <taxon>Eukaryota</taxon>
        <taxon>Metazoa</taxon>
        <taxon>Hemichordata</taxon>
        <taxon>Enteropneusta</taxon>
        <taxon>Harrimaniidae</taxon>
        <taxon>Saccoglossus</taxon>
    </lineage>
</organism>
<keyword evidence="8" id="KW-0406">Ion transport</keyword>
<evidence type="ECO:0000256" key="1">
    <source>
        <dbReference type="ARBA" id="ARBA00004651"/>
    </source>
</evidence>
<evidence type="ECO:0000256" key="5">
    <source>
        <dbReference type="ARBA" id="ARBA00022692"/>
    </source>
</evidence>
<gene>
    <name evidence="14" type="primary">LOC102804797</name>
</gene>
<keyword evidence="7" id="KW-0915">Sodium</keyword>
<keyword evidence="6 12" id="KW-1133">Transmembrane helix</keyword>
<keyword evidence="9 12" id="KW-0472">Membrane</keyword>
<dbReference type="Proteomes" id="UP000694865">
    <property type="component" value="Unplaced"/>
</dbReference>
<feature type="transmembrane region" description="Helical" evidence="12">
    <location>
        <begin position="396"/>
        <end position="416"/>
    </location>
</feature>
<evidence type="ECO:0000256" key="3">
    <source>
        <dbReference type="ARBA" id="ARBA00022448"/>
    </source>
</evidence>
<dbReference type="PANTHER" id="PTHR42985">
    <property type="entry name" value="SODIUM-COUPLED MONOCARBOXYLATE TRANSPORTER"/>
    <property type="match status" value="1"/>
</dbReference>
<evidence type="ECO:0000313" key="14">
    <source>
        <dbReference type="RefSeq" id="XP_006823419.1"/>
    </source>
</evidence>
<dbReference type="NCBIfam" id="TIGR00813">
    <property type="entry name" value="sss"/>
    <property type="match status" value="1"/>
</dbReference>
<dbReference type="GeneID" id="102804797"/>
<accession>A0ABM0MTS8</accession>
<keyword evidence="3" id="KW-0813">Transport</keyword>
<protein>
    <submittedName>
        <fullName evidence="14">Sodium-dependent multivitamin transporter-like</fullName>
    </submittedName>
</protein>
<dbReference type="PANTHER" id="PTHR42985:SF28">
    <property type="entry name" value="SODIUM-DEPENDENT MULTIVITAMIN TRANSPORTER"/>
    <property type="match status" value="1"/>
</dbReference>
<feature type="transmembrane region" description="Helical" evidence="12">
    <location>
        <begin position="188"/>
        <end position="207"/>
    </location>
</feature>
<evidence type="ECO:0000313" key="13">
    <source>
        <dbReference type="Proteomes" id="UP000694865"/>
    </source>
</evidence>
<evidence type="ECO:0000256" key="4">
    <source>
        <dbReference type="ARBA" id="ARBA00022475"/>
    </source>
</evidence>
<evidence type="ECO:0000256" key="7">
    <source>
        <dbReference type="ARBA" id="ARBA00023053"/>
    </source>
</evidence>
<keyword evidence="4" id="KW-1003">Cell membrane</keyword>
<evidence type="ECO:0000256" key="11">
    <source>
        <dbReference type="RuleBase" id="RU362091"/>
    </source>
</evidence>
<name>A0ABM0MTS8_SACKO</name>
<feature type="transmembrane region" description="Helical" evidence="12">
    <location>
        <begin position="80"/>
        <end position="106"/>
    </location>
</feature>
<dbReference type="Pfam" id="PF00474">
    <property type="entry name" value="SSF"/>
    <property type="match status" value="1"/>
</dbReference>
<reference evidence="14" key="1">
    <citation type="submission" date="2025-08" db="UniProtKB">
        <authorList>
            <consortium name="RefSeq"/>
        </authorList>
    </citation>
    <scope>IDENTIFICATION</scope>
    <source>
        <tissue evidence="14">Testes</tissue>
    </source>
</reference>
<keyword evidence="10" id="KW-0739">Sodium transport</keyword>
<dbReference type="InterPro" id="IPR051163">
    <property type="entry name" value="Sodium:Solute_Symporter_SSF"/>
</dbReference>
<feature type="transmembrane region" description="Helical" evidence="12">
    <location>
        <begin position="422"/>
        <end position="440"/>
    </location>
</feature>
<keyword evidence="5 12" id="KW-0812">Transmembrane</keyword>
<feature type="transmembrane region" description="Helical" evidence="12">
    <location>
        <begin position="14"/>
        <end position="32"/>
    </location>
</feature>
<feature type="transmembrane region" description="Helical" evidence="12">
    <location>
        <begin position="127"/>
        <end position="152"/>
    </location>
</feature>
<evidence type="ECO:0000256" key="6">
    <source>
        <dbReference type="ARBA" id="ARBA00022989"/>
    </source>
</evidence>
<dbReference type="Gene3D" id="1.20.1730.10">
    <property type="entry name" value="Sodium/glucose cotransporter"/>
    <property type="match status" value="1"/>
</dbReference>
<evidence type="ECO:0000256" key="2">
    <source>
        <dbReference type="ARBA" id="ARBA00006434"/>
    </source>
</evidence>
<evidence type="ECO:0000256" key="10">
    <source>
        <dbReference type="ARBA" id="ARBA00023201"/>
    </source>
</evidence>
<feature type="transmembrane region" description="Helical" evidence="12">
    <location>
        <begin position="447"/>
        <end position="469"/>
    </location>
</feature>
<proteinExistence type="inferred from homology"/>
<evidence type="ECO:0000256" key="8">
    <source>
        <dbReference type="ARBA" id="ARBA00023065"/>
    </source>
</evidence>
<sequence>MSTEAIPFHPIDKVIFAAMLAVSAFTGIYHALANGGQHTTSRYLLADQKMGGLPVAMSLLVSFMSPITILGTPAEVYLNGIMYVFLLLAFIWVYPVVAVLFVPVFHGLDIKSAYEYLGLRFNFPLRMLASTIFIIQSVFYMAVCLIGPALAFEAVQKFEVWKTVVITGVVCTFYTSVGGMKAVIWTDVFQFMVMLVTVIAVIVMGSAEAGGMGHVWENNAENGRLDVLNFSFDPSVRLTLPNLVIGGGFNYIPVFVSQAAVQRFMTTKSLKESKMDSCTGPPSQLYLMLTCFFSGYNITPEGDTIPHYGPEYTSPDQILVYFVSSQFGRIPGVQGLFIACISAGTLSSVSSCLSALIAVTLEDFIKPFRRWRSRRRGQRLQEDDTKDTLISKCLTCMYGAAGIGLAFIASYIGTFVTMGNTIFGTTGGPMLGAFGLGMLYKRANGIGVFIGTLLGFTIGLWVAIGNIIYRDIIDEVSPIYKLSFMWYSVFSVVITTVVGITSSEILRLIFPKERLNAIDPKLLATCLRPRGWQTIQNDDGEKELEAVESEDVETTRL</sequence>
<evidence type="ECO:0000256" key="12">
    <source>
        <dbReference type="SAM" id="Phobius"/>
    </source>
</evidence>
<dbReference type="RefSeq" id="XP_006823419.1">
    <property type="nucleotide sequence ID" value="XM_006823356.1"/>
</dbReference>
<dbReference type="InterPro" id="IPR001734">
    <property type="entry name" value="Na/solute_symporter"/>
</dbReference>
<feature type="transmembrane region" description="Helical" evidence="12">
    <location>
        <begin position="484"/>
        <end position="506"/>
    </location>
</feature>
<keyword evidence="13" id="KW-1185">Reference proteome</keyword>
<evidence type="ECO:0000256" key="9">
    <source>
        <dbReference type="ARBA" id="ARBA00023136"/>
    </source>
</evidence>
<feature type="transmembrane region" description="Helical" evidence="12">
    <location>
        <begin position="53"/>
        <end position="74"/>
    </location>
</feature>